<dbReference type="RefSeq" id="WP_111932542.1">
    <property type="nucleotide sequence ID" value="NZ_CADFFP010000007.1"/>
</dbReference>
<evidence type="ECO:0000313" key="2">
    <source>
        <dbReference type="EMBL" id="RAS29776.1"/>
    </source>
</evidence>
<keyword evidence="2" id="KW-0378">Hydrolase</keyword>
<evidence type="ECO:0000259" key="1">
    <source>
        <dbReference type="Pfam" id="PF14279"/>
    </source>
</evidence>
<accession>A0A329C492</accession>
<protein>
    <submittedName>
        <fullName evidence="2">HNH endonuclease</fullName>
    </submittedName>
</protein>
<evidence type="ECO:0000313" key="3">
    <source>
        <dbReference type="Proteomes" id="UP000248918"/>
    </source>
</evidence>
<name>A0A329C492_9BURK</name>
<proteinExistence type="predicted"/>
<dbReference type="Proteomes" id="UP000248918">
    <property type="component" value="Unassembled WGS sequence"/>
</dbReference>
<reference evidence="2 3" key="1">
    <citation type="submission" date="2018-06" db="EMBL/GenBank/DDBJ databases">
        <title>Genomic Encyclopedia of Type Strains, Phase III (KMG-III): the genomes of soil and plant-associated and newly described type strains.</title>
        <authorList>
            <person name="Whitman W."/>
        </authorList>
    </citation>
    <scope>NUCLEOTIDE SEQUENCE [LARGE SCALE GENOMIC DNA]</scope>
    <source>
        <strain evidence="2 3">LMG 23644</strain>
    </source>
</reference>
<dbReference type="GO" id="GO:0004519">
    <property type="term" value="F:endonuclease activity"/>
    <property type="evidence" value="ECO:0007669"/>
    <property type="project" value="UniProtKB-KW"/>
</dbReference>
<gene>
    <name evidence="2" type="ORF">BX591_11051</name>
</gene>
<dbReference type="Pfam" id="PF14279">
    <property type="entry name" value="HNH_5"/>
    <property type="match status" value="1"/>
</dbReference>
<feature type="domain" description="HNH endonuclease 5" evidence="1">
    <location>
        <begin position="4"/>
        <end position="54"/>
    </location>
</feature>
<keyword evidence="2" id="KW-0540">Nuclease</keyword>
<dbReference type="InterPro" id="IPR029471">
    <property type="entry name" value="HNH_5"/>
</dbReference>
<comment type="caution">
    <text evidence="2">The sequence shown here is derived from an EMBL/GenBank/DDBJ whole genome shotgun (WGS) entry which is preliminary data.</text>
</comment>
<organism evidence="2 3">
    <name type="scientific">Paraburkholderia bryophila</name>
    <dbReference type="NCBI Taxonomy" id="420952"/>
    <lineage>
        <taxon>Bacteria</taxon>
        <taxon>Pseudomonadati</taxon>
        <taxon>Pseudomonadota</taxon>
        <taxon>Betaproteobacteria</taxon>
        <taxon>Burkholderiales</taxon>
        <taxon>Burkholderiaceae</taxon>
        <taxon>Paraburkholderia</taxon>
    </lineage>
</organism>
<dbReference type="OrthoDB" id="9802901at2"/>
<keyword evidence="2" id="KW-0255">Endonuclease</keyword>
<sequence length="405" mass="43850">MSTCIFCPNELNVQTKPEHILLNALGGRKTTRRVICSACNQKFGGTIDSAVGDQIAILRNQLQLESGTGKSAPGLGHIQAGVETIRINSDGSPTLVGKPFVVTPLGNGQFNLKITAQSREELESCIPHIAAQMHTTEDNVRTKLAAASATVTSRRPGTVHFAMPLGGAYECASFLKACLVLWATRVNNDELRSSPYMVAREHVAKIADDEAGQSASDSALVLLDSRPLIHADTLKTRYGEFFNLIYVGSDENGRVIGHFTLYNIISWRFVLAESGGSPNIRIALVSDPLNPATWSDSIADEVDIPQSWLETPDFDVTHSRARLAAALARAQKDGMEREIGRIVDAVSQKHSIGPNDQITDPATLESFLAEVHTRLAHHVFNVPFEEIVLGETMLAPAKNGPLDVV</sequence>
<dbReference type="EMBL" id="QLTK01000010">
    <property type="protein sequence ID" value="RAS29776.1"/>
    <property type="molecule type" value="Genomic_DNA"/>
</dbReference>
<dbReference type="AlphaFoldDB" id="A0A329C492"/>